<dbReference type="InterPro" id="IPR036691">
    <property type="entry name" value="Endo/exonu/phosph_ase_sf"/>
</dbReference>
<dbReference type="PANTHER" id="PTHR47510:SF3">
    <property type="entry name" value="ENDO_EXONUCLEASE_PHOSPHATASE DOMAIN-CONTAINING PROTEIN"/>
    <property type="match status" value="1"/>
</dbReference>
<evidence type="ECO:0000313" key="2">
    <source>
        <dbReference type="Proteomes" id="UP000215335"/>
    </source>
</evidence>
<keyword evidence="2" id="KW-1185">Reference proteome</keyword>
<dbReference type="SUPFAM" id="SSF56219">
    <property type="entry name" value="DNase I-like"/>
    <property type="match status" value="1"/>
</dbReference>
<protein>
    <recommendedName>
        <fullName evidence="3">Reverse transcriptase domain-containing protein</fullName>
    </recommendedName>
</protein>
<organism evidence="1 2">
    <name type="scientific">Trichomalopsis sarcophagae</name>
    <dbReference type="NCBI Taxonomy" id="543379"/>
    <lineage>
        <taxon>Eukaryota</taxon>
        <taxon>Metazoa</taxon>
        <taxon>Ecdysozoa</taxon>
        <taxon>Arthropoda</taxon>
        <taxon>Hexapoda</taxon>
        <taxon>Insecta</taxon>
        <taxon>Pterygota</taxon>
        <taxon>Neoptera</taxon>
        <taxon>Endopterygota</taxon>
        <taxon>Hymenoptera</taxon>
        <taxon>Apocrita</taxon>
        <taxon>Proctotrupomorpha</taxon>
        <taxon>Chalcidoidea</taxon>
        <taxon>Pteromalidae</taxon>
        <taxon>Pteromalinae</taxon>
        <taxon>Trichomalopsis</taxon>
    </lineage>
</organism>
<dbReference type="Proteomes" id="UP000215335">
    <property type="component" value="Unassembled WGS sequence"/>
</dbReference>
<evidence type="ECO:0000313" key="1">
    <source>
        <dbReference type="EMBL" id="OXU18429.1"/>
    </source>
</evidence>
<comment type="caution">
    <text evidence="1">The sequence shown here is derived from an EMBL/GenBank/DDBJ whole genome shotgun (WGS) entry which is preliminary data.</text>
</comment>
<proteinExistence type="predicted"/>
<dbReference type="STRING" id="543379.A0A232EJ83"/>
<sequence>MHAYVNGLLTNFVEVEAYLHLNFKHIVAITETKLSGHDGDAPVAVDGYDLVRYDREGRGRGGMAVYIHKSLRSRILATSDNQEGTSSEYVVLEVSSDRDKLLFSVVYRPPKVTLPHAFFDKSLYLVSDFNCNMLSATLFETKYLADLISSHALAPTPSLVTHDTINWLIIQNLTLHSRMVMTALTLHSRSLDPIPLNGKFSVAIYLVSKIRAISKITLNALVNNNVCELDDSVSLFNALIITSIDKFALLLSIVTRTQQKPWVTQPIRAEIRDRDKIAKRACMRGFSEKTLITPIPKVSPPNDVSDLCPILRLSECSKLQERILSKQLMNYFGEHDLLSPRQVGFRTGHSTQTVLLRPNITNLRHLRLLLKSAASDPEKQKFLATIAFLKGFKDKLKCLLKRGEGVRERQSEMARLRGSL</sequence>
<dbReference type="Gene3D" id="3.60.10.10">
    <property type="entry name" value="Endonuclease/exonuclease/phosphatase"/>
    <property type="match status" value="1"/>
</dbReference>
<dbReference type="PANTHER" id="PTHR47510">
    <property type="entry name" value="REVERSE TRANSCRIPTASE DOMAIN-CONTAINING PROTEIN"/>
    <property type="match status" value="1"/>
</dbReference>
<dbReference type="EMBL" id="NNAY01004059">
    <property type="protein sequence ID" value="OXU18429.1"/>
    <property type="molecule type" value="Genomic_DNA"/>
</dbReference>
<reference evidence="1 2" key="1">
    <citation type="journal article" date="2017" name="Curr. Biol.">
        <title>The Evolution of Venom by Co-option of Single-Copy Genes.</title>
        <authorList>
            <person name="Martinson E.O."/>
            <person name="Mrinalini"/>
            <person name="Kelkar Y.D."/>
            <person name="Chang C.H."/>
            <person name="Werren J.H."/>
        </authorList>
    </citation>
    <scope>NUCLEOTIDE SEQUENCE [LARGE SCALE GENOMIC DNA]</scope>
    <source>
        <strain evidence="1 2">Alberta</strain>
        <tissue evidence="1">Whole body</tissue>
    </source>
</reference>
<name>A0A232EJ83_9HYME</name>
<dbReference type="AlphaFoldDB" id="A0A232EJ83"/>
<accession>A0A232EJ83</accession>
<gene>
    <name evidence="1" type="ORF">TSAR_009295</name>
</gene>
<evidence type="ECO:0008006" key="3">
    <source>
        <dbReference type="Google" id="ProtNLM"/>
    </source>
</evidence>